<comment type="catalytic activity">
    <reaction evidence="1">
        <text>ATP + protein L-histidine = ADP + protein N-phospho-L-histidine.</text>
        <dbReference type="EC" id="2.7.13.3"/>
    </reaction>
</comment>
<dbReference type="GO" id="GO:0000155">
    <property type="term" value="F:phosphorelay sensor kinase activity"/>
    <property type="evidence" value="ECO:0007669"/>
    <property type="project" value="InterPro"/>
</dbReference>
<dbReference type="Pfam" id="PF13185">
    <property type="entry name" value="GAF_2"/>
    <property type="match status" value="1"/>
</dbReference>
<sequence>MIFPLDLVVLTHPDDVLHAARRTSLIADRLGIPALVQTRVGTAVAELARNALAYGAGGAVHLGVRSGVDGQFLTLEVQDHGAGFKLEQMLEQHPDHGLNAVRRLVDHLTARVAPGRGMRVCAEQRLTGPLWTQEALAELAATLETTSNGTPLDLARRHNAQLLSTLQREQDTNRGMATLQRVTARLLSANSSADVAEAVLSEGLSSVGASGGVIVLRPEGGPLRLLAARGERWMRHAALLLQTVSPVSDCIQLEQPVVLATRADIARRYPALLATGPGELRALAALPLQVGRELVGSLMMSFTHEVTLTTPDLDFLQALAGSCAQALDRARLYDLERDHAEELERRVEERTGRLQELNMELEAFAYSMSQDLREPLRHMQGFLGLLERQLEPHLDDKMRRHLSIIHTAGNRMNALIDDLVQFSQFGRRELHLQDVRLDMLVVQVRSDLDAISRGRTVRWQVGPLPTVQADALLLRQVLAHLLHNALKFTRDREVAVIEVSATLQDDFHLIHVRDNGVGFDPLHADRLFRLFQRLHRDDTLEGAGVGLANVRRIVVRHGGRVFAEGHPGAGACFSFSLPAVPPPPAGSMDRNTHS</sequence>
<dbReference type="FunFam" id="3.30.565.10:FF:000006">
    <property type="entry name" value="Sensor histidine kinase WalK"/>
    <property type="match status" value="1"/>
</dbReference>
<evidence type="ECO:0000256" key="2">
    <source>
        <dbReference type="ARBA" id="ARBA00012438"/>
    </source>
</evidence>
<dbReference type="PANTHER" id="PTHR42878">
    <property type="entry name" value="TWO-COMPONENT HISTIDINE KINASE"/>
    <property type="match status" value="1"/>
</dbReference>
<keyword evidence="3" id="KW-0597">Phosphoprotein</keyword>
<dbReference type="Pfam" id="PF00512">
    <property type="entry name" value="HisKA"/>
    <property type="match status" value="1"/>
</dbReference>
<dbReference type="Gene3D" id="1.10.287.130">
    <property type="match status" value="1"/>
</dbReference>
<dbReference type="Gene3D" id="3.30.565.10">
    <property type="entry name" value="Histidine kinase-like ATPase, C-terminal domain"/>
    <property type="match status" value="2"/>
</dbReference>
<proteinExistence type="predicted"/>
<dbReference type="EC" id="2.7.13.3" evidence="2"/>
<keyword evidence="7" id="KW-0547">Nucleotide-binding</keyword>
<dbReference type="SUPFAM" id="SSF47384">
    <property type="entry name" value="Homodimeric domain of signal transducing histidine kinase"/>
    <property type="match status" value="1"/>
</dbReference>
<dbReference type="Pfam" id="PF13581">
    <property type="entry name" value="HATPase_c_2"/>
    <property type="match status" value="1"/>
</dbReference>
<dbReference type="Gene3D" id="3.30.450.40">
    <property type="match status" value="1"/>
</dbReference>
<dbReference type="GO" id="GO:0007234">
    <property type="term" value="P:osmosensory signaling via phosphorelay pathway"/>
    <property type="evidence" value="ECO:0007669"/>
    <property type="project" value="TreeGrafter"/>
</dbReference>
<evidence type="ECO:0000256" key="1">
    <source>
        <dbReference type="ARBA" id="ARBA00000085"/>
    </source>
</evidence>
<dbReference type="InterPro" id="IPR003661">
    <property type="entry name" value="HisK_dim/P_dom"/>
</dbReference>
<dbReference type="InterPro" id="IPR003594">
    <property type="entry name" value="HATPase_dom"/>
</dbReference>
<dbReference type="InterPro" id="IPR036097">
    <property type="entry name" value="HisK_dim/P_sf"/>
</dbReference>
<dbReference type="GO" id="GO:0005524">
    <property type="term" value="F:ATP binding"/>
    <property type="evidence" value="ECO:0007669"/>
    <property type="project" value="UniProtKB-KW"/>
</dbReference>
<feature type="domain" description="Histidine kinase" evidence="6">
    <location>
        <begin position="367"/>
        <end position="581"/>
    </location>
</feature>
<accession>A0AAU7U5V8</accession>
<dbReference type="RefSeq" id="WP_350240993.1">
    <property type="nucleotide sequence ID" value="NZ_CP158296.1"/>
</dbReference>
<dbReference type="GO" id="GO:0030295">
    <property type="term" value="F:protein kinase activator activity"/>
    <property type="evidence" value="ECO:0007669"/>
    <property type="project" value="TreeGrafter"/>
</dbReference>
<keyword evidence="7" id="KW-0614">Plasmid</keyword>
<organism evidence="7">
    <name type="scientific">Deinococcus sonorensis KR-87</name>
    <dbReference type="NCBI Taxonomy" id="694439"/>
    <lineage>
        <taxon>Bacteria</taxon>
        <taxon>Thermotogati</taxon>
        <taxon>Deinococcota</taxon>
        <taxon>Deinococci</taxon>
        <taxon>Deinococcales</taxon>
        <taxon>Deinococcaceae</taxon>
        <taxon>Deinococcus</taxon>
    </lineage>
</organism>
<dbReference type="PANTHER" id="PTHR42878:SF15">
    <property type="entry name" value="BACTERIOPHYTOCHROME"/>
    <property type="match status" value="1"/>
</dbReference>
<dbReference type="SUPFAM" id="SSF55874">
    <property type="entry name" value="ATPase domain of HSP90 chaperone/DNA topoisomerase II/histidine kinase"/>
    <property type="match status" value="2"/>
</dbReference>
<evidence type="ECO:0000256" key="3">
    <source>
        <dbReference type="ARBA" id="ARBA00022553"/>
    </source>
</evidence>
<dbReference type="AlphaFoldDB" id="A0AAU7U5V8"/>
<keyword evidence="5" id="KW-0418">Kinase</keyword>
<dbReference type="KEGG" id="dsc:ABOD76_00470"/>
<protein>
    <recommendedName>
        <fullName evidence="2">histidine kinase</fullName>
        <ecNumber evidence="2">2.7.13.3</ecNumber>
    </recommendedName>
</protein>
<dbReference type="InterPro" id="IPR029016">
    <property type="entry name" value="GAF-like_dom_sf"/>
</dbReference>
<dbReference type="InterPro" id="IPR036890">
    <property type="entry name" value="HATPase_C_sf"/>
</dbReference>
<dbReference type="PRINTS" id="PR00344">
    <property type="entry name" value="BCTRLSENSOR"/>
</dbReference>
<keyword evidence="7" id="KW-0067">ATP-binding</keyword>
<dbReference type="EMBL" id="CP158296">
    <property type="protein sequence ID" value="XBV83481.1"/>
    <property type="molecule type" value="Genomic_DNA"/>
</dbReference>
<dbReference type="PROSITE" id="PS50109">
    <property type="entry name" value="HIS_KIN"/>
    <property type="match status" value="1"/>
</dbReference>
<evidence type="ECO:0000313" key="7">
    <source>
        <dbReference type="EMBL" id="XBV83481.1"/>
    </source>
</evidence>
<dbReference type="SMART" id="SM00065">
    <property type="entry name" value="GAF"/>
    <property type="match status" value="1"/>
</dbReference>
<dbReference type="CDD" id="cd00082">
    <property type="entry name" value="HisKA"/>
    <property type="match status" value="1"/>
</dbReference>
<name>A0AAU7U5V8_9DEIO</name>
<evidence type="ECO:0000256" key="5">
    <source>
        <dbReference type="ARBA" id="ARBA00022777"/>
    </source>
</evidence>
<dbReference type="GO" id="GO:0000156">
    <property type="term" value="F:phosphorelay response regulator activity"/>
    <property type="evidence" value="ECO:0007669"/>
    <property type="project" value="TreeGrafter"/>
</dbReference>
<dbReference type="InterPro" id="IPR004358">
    <property type="entry name" value="Sig_transdc_His_kin-like_C"/>
</dbReference>
<dbReference type="SMART" id="SM00388">
    <property type="entry name" value="HisKA"/>
    <property type="match status" value="1"/>
</dbReference>
<dbReference type="InterPro" id="IPR005467">
    <property type="entry name" value="His_kinase_dom"/>
</dbReference>
<geneLocation type="plasmid" evidence="7">
    <name>pDson04</name>
</geneLocation>
<dbReference type="InterPro" id="IPR050351">
    <property type="entry name" value="BphY/WalK/GraS-like"/>
</dbReference>
<evidence type="ECO:0000256" key="4">
    <source>
        <dbReference type="ARBA" id="ARBA00022679"/>
    </source>
</evidence>
<dbReference type="Pfam" id="PF02518">
    <property type="entry name" value="HATPase_c"/>
    <property type="match status" value="1"/>
</dbReference>
<evidence type="ECO:0000259" key="6">
    <source>
        <dbReference type="PROSITE" id="PS50109"/>
    </source>
</evidence>
<keyword evidence="4" id="KW-0808">Transferase</keyword>
<dbReference type="InterPro" id="IPR003018">
    <property type="entry name" value="GAF"/>
</dbReference>
<gene>
    <name evidence="7" type="ORF">ABOD76_00470</name>
</gene>
<reference evidence="7" key="1">
    <citation type="submission" date="2024-06" db="EMBL/GenBank/DDBJ databases">
        <title>Draft Genome Sequence of Deinococcus sonorensis Type Strain KR-87, a Biofilm Producing Representative of the Genus Deinococcus.</title>
        <authorList>
            <person name="Boren L.S."/>
            <person name="Grosso R.A."/>
            <person name="Hugenberg-Cox A.N."/>
            <person name="Hill J.T.E."/>
            <person name="Albert C.M."/>
            <person name="Tuohy J.M."/>
        </authorList>
    </citation>
    <scope>NUCLEOTIDE SEQUENCE</scope>
    <source>
        <strain evidence="7">KR-87</strain>
        <plasmid evidence="7">pDson04</plasmid>
    </source>
</reference>
<dbReference type="SMART" id="SM00387">
    <property type="entry name" value="HATPase_c"/>
    <property type="match status" value="2"/>
</dbReference>
<dbReference type="SUPFAM" id="SSF55781">
    <property type="entry name" value="GAF domain-like"/>
    <property type="match status" value="1"/>
</dbReference>